<organism evidence="2 3">
    <name type="scientific">Microtetraspora malaysiensis</name>
    <dbReference type="NCBI Taxonomy" id="161358"/>
    <lineage>
        <taxon>Bacteria</taxon>
        <taxon>Bacillati</taxon>
        <taxon>Actinomycetota</taxon>
        <taxon>Actinomycetes</taxon>
        <taxon>Streptosporangiales</taxon>
        <taxon>Streptosporangiaceae</taxon>
        <taxon>Microtetraspora</taxon>
    </lineage>
</organism>
<dbReference type="Gene3D" id="3.40.960.10">
    <property type="entry name" value="VSR Endonuclease"/>
    <property type="match status" value="1"/>
</dbReference>
<sequence>MGPDLSNTPPPRKKSRYLNRVQNHGEELVRRELEAIAANRGWRVYSGVKLTAIIDPKPPNITNTEWSRATRQHLDFVVSDESAYPVFALELDGVNHRNPEAIQLDRIKDRVCAEAGLDLLRIESRHLNKLDDGRTIVEYLIDAHNMVQHHGTDHWIHECDEDCLYSDADCVPGEVTDYRHHGAYISNNRFAFPNHLTHNQQRIIIGAAFQGLIASSTPTRCTFIREDGWVEAWSWLPVGPIEYLFQSTQVRNYSFPSLDSCALAMDLCLIGLAQDIEQLRQGNPVIVRESDITRRFERIANSRMHTPIHEDGSYHCADGIYFRVDHHCIWPPACSCNK</sequence>
<evidence type="ECO:0000259" key="1">
    <source>
        <dbReference type="Pfam" id="PF10881"/>
    </source>
</evidence>
<dbReference type="RefSeq" id="WP_387416111.1">
    <property type="nucleotide sequence ID" value="NZ_JBIASD010000025.1"/>
</dbReference>
<keyword evidence="3" id="KW-1185">Reference proteome</keyword>
<reference evidence="2 3" key="1">
    <citation type="submission" date="2024-10" db="EMBL/GenBank/DDBJ databases">
        <title>The Natural Products Discovery Center: Release of the First 8490 Sequenced Strains for Exploring Actinobacteria Biosynthetic Diversity.</title>
        <authorList>
            <person name="Kalkreuter E."/>
            <person name="Kautsar S.A."/>
            <person name="Yang D."/>
            <person name="Bader C.D."/>
            <person name="Teijaro C.N."/>
            <person name="Fluegel L."/>
            <person name="Davis C.M."/>
            <person name="Simpson J.R."/>
            <person name="Lauterbach L."/>
            <person name="Steele A.D."/>
            <person name="Gui C."/>
            <person name="Meng S."/>
            <person name="Li G."/>
            <person name="Viehrig K."/>
            <person name="Ye F."/>
            <person name="Su P."/>
            <person name="Kiefer A.F."/>
            <person name="Nichols A."/>
            <person name="Cepeda A.J."/>
            <person name="Yan W."/>
            <person name="Fan B."/>
            <person name="Jiang Y."/>
            <person name="Adhikari A."/>
            <person name="Zheng C.-J."/>
            <person name="Schuster L."/>
            <person name="Cowan T.M."/>
            <person name="Smanski M.J."/>
            <person name="Chevrette M.G."/>
            <person name="De Carvalho L.P.S."/>
            <person name="Shen B."/>
        </authorList>
    </citation>
    <scope>NUCLEOTIDE SEQUENCE [LARGE SCALE GENOMIC DNA]</scope>
    <source>
        <strain evidence="2 3">NPDC002173</strain>
    </source>
</reference>
<accession>A0ABW6SXU6</accession>
<name>A0ABW6SXU6_9ACTN</name>
<dbReference type="Proteomes" id="UP001602013">
    <property type="component" value="Unassembled WGS sequence"/>
</dbReference>
<protein>
    <submittedName>
        <fullName evidence="2">DUF2726 domain-containing protein</fullName>
    </submittedName>
</protein>
<dbReference type="Pfam" id="PF10881">
    <property type="entry name" value="DUF2726"/>
    <property type="match status" value="1"/>
</dbReference>
<gene>
    <name evidence="2" type="ORF">ACFYXI_30020</name>
</gene>
<evidence type="ECO:0000313" key="2">
    <source>
        <dbReference type="EMBL" id="MFF3669834.1"/>
    </source>
</evidence>
<dbReference type="InterPro" id="IPR024402">
    <property type="entry name" value="DUF2726"/>
</dbReference>
<proteinExistence type="predicted"/>
<evidence type="ECO:0000313" key="3">
    <source>
        <dbReference type="Proteomes" id="UP001602013"/>
    </source>
</evidence>
<dbReference type="EMBL" id="JBIASD010000025">
    <property type="protein sequence ID" value="MFF3669834.1"/>
    <property type="molecule type" value="Genomic_DNA"/>
</dbReference>
<feature type="domain" description="DUF2726" evidence="1">
    <location>
        <begin position="26"/>
        <end position="128"/>
    </location>
</feature>
<comment type="caution">
    <text evidence="2">The sequence shown here is derived from an EMBL/GenBank/DDBJ whole genome shotgun (WGS) entry which is preliminary data.</text>
</comment>